<dbReference type="GO" id="GO:0003677">
    <property type="term" value="F:DNA binding"/>
    <property type="evidence" value="ECO:0007669"/>
    <property type="project" value="InterPro"/>
</dbReference>
<dbReference type="Pfam" id="PF02452">
    <property type="entry name" value="PemK_toxin"/>
    <property type="match status" value="1"/>
</dbReference>
<dbReference type="Gene3D" id="2.30.30.110">
    <property type="match status" value="1"/>
</dbReference>
<evidence type="ECO:0000313" key="5">
    <source>
        <dbReference type="Proteomes" id="UP000249204"/>
    </source>
</evidence>
<dbReference type="PANTHER" id="PTHR33988">
    <property type="entry name" value="ENDORIBONUCLEASE MAZF-RELATED"/>
    <property type="match status" value="1"/>
</dbReference>
<dbReference type="EMBL" id="QKWW01000006">
    <property type="protein sequence ID" value="PZT57532.1"/>
    <property type="molecule type" value="Genomic_DNA"/>
</dbReference>
<accession>A0A2W6NNU2</accession>
<keyword evidence="2" id="KW-1277">Toxin-antitoxin system</keyword>
<comment type="function">
    <text evidence="3">Toxic component of a type II toxin-antitoxin (TA) system.</text>
</comment>
<evidence type="ECO:0000256" key="3">
    <source>
        <dbReference type="PIRNR" id="PIRNR033490"/>
    </source>
</evidence>
<reference evidence="4 5" key="1">
    <citation type="submission" date="2018-06" db="EMBL/GenBank/DDBJ databases">
        <title>Isolation of heavy metals resistant Paenibacillus silvae NC2 from Gold-Copper mine in ZiJin, China.</title>
        <authorList>
            <person name="Xu J."/>
            <person name="Mazhar H.S."/>
            <person name="Rensing C."/>
        </authorList>
    </citation>
    <scope>NUCLEOTIDE SEQUENCE [LARGE SCALE GENOMIC DNA]</scope>
    <source>
        <strain evidence="4 5">NC2</strain>
    </source>
</reference>
<evidence type="ECO:0000256" key="2">
    <source>
        <dbReference type="ARBA" id="ARBA00022649"/>
    </source>
</evidence>
<dbReference type="AlphaFoldDB" id="A0A2W6NNU2"/>
<dbReference type="GO" id="GO:0004521">
    <property type="term" value="F:RNA endonuclease activity"/>
    <property type="evidence" value="ECO:0007669"/>
    <property type="project" value="TreeGrafter"/>
</dbReference>
<dbReference type="GO" id="GO:0006402">
    <property type="term" value="P:mRNA catabolic process"/>
    <property type="evidence" value="ECO:0007669"/>
    <property type="project" value="TreeGrafter"/>
</dbReference>
<dbReference type="PIRSF" id="PIRSF033490">
    <property type="entry name" value="MazF"/>
    <property type="match status" value="1"/>
</dbReference>
<organism evidence="4 5">
    <name type="scientific">Paenibacillus silvae</name>
    <dbReference type="NCBI Taxonomy" id="1325358"/>
    <lineage>
        <taxon>Bacteria</taxon>
        <taxon>Bacillati</taxon>
        <taxon>Bacillota</taxon>
        <taxon>Bacilli</taxon>
        <taxon>Bacillales</taxon>
        <taxon>Paenibacillaceae</taxon>
        <taxon>Paenibacillus</taxon>
    </lineage>
</organism>
<dbReference type="InterPro" id="IPR003477">
    <property type="entry name" value="PemK-like"/>
</dbReference>
<dbReference type="GO" id="GO:0016075">
    <property type="term" value="P:rRNA catabolic process"/>
    <property type="evidence" value="ECO:0007669"/>
    <property type="project" value="TreeGrafter"/>
</dbReference>
<evidence type="ECO:0000313" key="4">
    <source>
        <dbReference type="EMBL" id="PZT57532.1"/>
    </source>
</evidence>
<dbReference type="InterPro" id="IPR011067">
    <property type="entry name" value="Plasmid_toxin/cell-grow_inhib"/>
</dbReference>
<proteinExistence type="inferred from homology"/>
<name>A0A2W6NNU2_9BACL</name>
<evidence type="ECO:0000256" key="1">
    <source>
        <dbReference type="ARBA" id="ARBA00007521"/>
    </source>
</evidence>
<dbReference type="EC" id="3.1.-.-" evidence="3"/>
<dbReference type="PANTHER" id="PTHR33988:SF2">
    <property type="entry name" value="ENDORIBONUCLEASE MAZF"/>
    <property type="match status" value="1"/>
</dbReference>
<dbReference type="SUPFAM" id="SSF50118">
    <property type="entry name" value="Cell growth inhibitor/plasmid maintenance toxic component"/>
    <property type="match status" value="1"/>
</dbReference>
<dbReference type="Proteomes" id="UP000249204">
    <property type="component" value="Unassembled WGS sequence"/>
</dbReference>
<keyword evidence="3" id="KW-0255">Endonuclease</keyword>
<sequence length="117" mass="13081">MEKVMKQVKRLEMWNADLGENKGSVQGGVRPVVIVGNNIGNKYSPVVLVSPVTSKVKKPMPTHVKVNKEDLGLYEDSIILLEQVMTIPKDKLDFKITDIPDYFSNSINRALQLSLSL</sequence>
<keyword evidence="3" id="KW-0540">Nuclease</keyword>
<protein>
    <recommendedName>
        <fullName evidence="3">mRNA interferase</fullName>
        <ecNumber evidence="3">3.1.-.-</ecNumber>
    </recommendedName>
</protein>
<comment type="caution">
    <text evidence="4">The sequence shown here is derived from an EMBL/GenBank/DDBJ whole genome shotgun (WGS) entry which is preliminary data.</text>
</comment>
<dbReference type="GO" id="GO:0016787">
    <property type="term" value="F:hydrolase activity"/>
    <property type="evidence" value="ECO:0007669"/>
    <property type="project" value="UniProtKB-KW"/>
</dbReference>
<comment type="similarity">
    <text evidence="1 3">Belongs to the PemK/MazF family.</text>
</comment>
<gene>
    <name evidence="4" type="ORF">DN757_01900</name>
</gene>
<keyword evidence="3" id="KW-0378">Hydrolase</keyword>